<reference evidence="6" key="1">
    <citation type="submission" date="2015-06" db="UniProtKB">
        <authorList>
            <consortium name="EnsemblPlants"/>
        </authorList>
    </citation>
    <scope>IDENTIFICATION</scope>
</reference>
<dbReference type="FunFam" id="3.80.10.10:FF:000041">
    <property type="entry name" value="LRR receptor-like serine/threonine-protein kinase ERECTA"/>
    <property type="match status" value="1"/>
</dbReference>
<name>M8AQ39_AEGTA</name>
<dbReference type="EnsemblPlants" id="EMT06666">
    <property type="protein sequence ID" value="EMT06666"/>
    <property type="gene ID" value="F775_14741"/>
</dbReference>
<evidence type="ECO:0000256" key="3">
    <source>
        <dbReference type="ARBA" id="ARBA00022737"/>
    </source>
</evidence>
<feature type="domain" description="Disease resistance R13L4/SHOC-2-like LRR" evidence="5">
    <location>
        <begin position="88"/>
        <end position="200"/>
    </location>
</feature>
<keyword evidence="3" id="KW-0677">Repeat</keyword>
<evidence type="ECO:0000256" key="4">
    <source>
        <dbReference type="ARBA" id="ARBA00023180"/>
    </source>
</evidence>
<dbReference type="AlphaFoldDB" id="M8AQ39"/>
<dbReference type="GO" id="GO:0005886">
    <property type="term" value="C:plasma membrane"/>
    <property type="evidence" value="ECO:0007669"/>
    <property type="project" value="TreeGrafter"/>
</dbReference>
<dbReference type="Pfam" id="PF23598">
    <property type="entry name" value="LRR_14"/>
    <property type="match status" value="1"/>
</dbReference>
<dbReference type="InterPro" id="IPR001611">
    <property type="entry name" value="Leu-rich_rpt"/>
</dbReference>
<accession>M8AQ39</accession>
<dbReference type="PRINTS" id="PR00019">
    <property type="entry name" value="LEURICHRPT"/>
</dbReference>
<dbReference type="PANTHER" id="PTHR48006">
    <property type="entry name" value="LEUCINE-RICH REPEAT-CONTAINING PROTEIN DDB_G0281931-RELATED"/>
    <property type="match status" value="1"/>
</dbReference>
<evidence type="ECO:0000256" key="2">
    <source>
        <dbReference type="ARBA" id="ARBA00022729"/>
    </source>
</evidence>
<dbReference type="Pfam" id="PF00560">
    <property type="entry name" value="LRR_1"/>
    <property type="match status" value="1"/>
</dbReference>
<dbReference type="SUPFAM" id="SSF52058">
    <property type="entry name" value="L domain-like"/>
    <property type="match status" value="1"/>
</dbReference>
<keyword evidence="1" id="KW-0433">Leucine-rich repeat</keyword>
<evidence type="ECO:0000313" key="6">
    <source>
        <dbReference type="EnsemblPlants" id="EMT06666"/>
    </source>
</evidence>
<proteinExistence type="predicted"/>
<dbReference type="InterPro" id="IPR032675">
    <property type="entry name" value="LRR_dom_sf"/>
</dbReference>
<dbReference type="Gene3D" id="3.80.10.10">
    <property type="entry name" value="Ribonuclease Inhibitor"/>
    <property type="match status" value="2"/>
</dbReference>
<sequence length="293" mass="32213">MRRHELVSPSCCLSGLVLLLLLALSARAQRQAQTDPSEVAALNAIFSRWGLRASTAWNISGEPCSGAAIDDTTDIDNDPNFNPAIKCDCSYNASTICHITRLKVYRLDVVGQIPAELQNLTYLTNLNLAQNYLTGSLPTFLEKLTQLQYLHLGTNALTGVLPRELGNLENLISLWASDNDFTGKIPDYIGNLSNLTDLRIGDLTGEVSSLAFVANMTLLKTLVLRNSRISDNLASADFSKFVNLNYLDLSFNSITGKVSPTLLNLNTLNLLDLSYNMLSGRYPSWVNMNNLHV</sequence>
<organism evidence="6">
    <name type="scientific">Aegilops tauschii</name>
    <name type="common">Tausch's goatgrass</name>
    <name type="synonym">Aegilops squarrosa</name>
    <dbReference type="NCBI Taxonomy" id="37682"/>
    <lineage>
        <taxon>Eukaryota</taxon>
        <taxon>Viridiplantae</taxon>
        <taxon>Streptophyta</taxon>
        <taxon>Embryophyta</taxon>
        <taxon>Tracheophyta</taxon>
        <taxon>Spermatophyta</taxon>
        <taxon>Magnoliopsida</taxon>
        <taxon>Liliopsida</taxon>
        <taxon>Poales</taxon>
        <taxon>Poaceae</taxon>
        <taxon>BOP clade</taxon>
        <taxon>Pooideae</taxon>
        <taxon>Triticodae</taxon>
        <taxon>Triticeae</taxon>
        <taxon>Triticinae</taxon>
        <taxon>Aegilops</taxon>
    </lineage>
</organism>
<keyword evidence="2" id="KW-0732">Signal</keyword>
<protein>
    <submittedName>
        <fullName evidence="6">Putative LRR receptor-like serine/threonine-protein kinase</fullName>
    </submittedName>
</protein>
<dbReference type="PANTHER" id="PTHR48006:SF34">
    <property type="entry name" value="OS08G0203700 PROTEIN"/>
    <property type="match status" value="1"/>
</dbReference>
<dbReference type="InterPro" id="IPR055414">
    <property type="entry name" value="LRR_R13L4/SHOC2-like"/>
</dbReference>
<evidence type="ECO:0000259" key="5">
    <source>
        <dbReference type="Pfam" id="PF23598"/>
    </source>
</evidence>
<dbReference type="InterPro" id="IPR051824">
    <property type="entry name" value="LRR_Rcpt-Like_S/T_Kinase"/>
</dbReference>
<evidence type="ECO:0000256" key="1">
    <source>
        <dbReference type="ARBA" id="ARBA00022614"/>
    </source>
</evidence>
<keyword evidence="4" id="KW-0325">Glycoprotein</keyword>